<dbReference type="PROSITE" id="PS50850">
    <property type="entry name" value="MFS"/>
    <property type="match status" value="1"/>
</dbReference>
<evidence type="ECO:0000259" key="8">
    <source>
        <dbReference type="PROSITE" id="PS50850"/>
    </source>
</evidence>
<proteinExistence type="predicted"/>
<feature type="transmembrane region" description="Helical" evidence="7">
    <location>
        <begin position="181"/>
        <end position="200"/>
    </location>
</feature>
<feature type="transmembrane region" description="Helical" evidence="7">
    <location>
        <begin position="107"/>
        <end position="130"/>
    </location>
</feature>
<dbReference type="CDD" id="cd06173">
    <property type="entry name" value="MFS_MefA_like"/>
    <property type="match status" value="1"/>
</dbReference>
<keyword evidence="10" id="KW-1185">Reference proteome</keyword>
<evidence type="ECO:0000256" key="1">
    <source>
        <dbReference type="ARBA" id="ARBA00004651"/>
    </source>
</evidence>
<organism evidence="9 10">
    <name type="scientific">Saccharopolyspora thermophila</name>
    <dbReference type="NCBI Taxonomy" id="89367"/>
    <lineage>
        <taxon>Bacteria</taxon>
        <taxon>Bacillati</taxon>
        <taxon>Actinomycetota</taxon>
        <taxon>Actinomycetes</taxon>
        <taxon>Pseudonocardiales</taxon>
        <taxon>Pseudonocardiaceae</taxon>
        <taxon>Saccharopolyspora</taxon>
    </lineage>
</organism>
<evidence type="ECO:0000256" key="6">
    <source>
        <dbReference type="ARBA" id="ARBA00023136"/>
    </source>
</evidence>
<dbReference type="EMBL" id="BAAAHC010000012">
    <property type="protein sequence ID" value="GAA0527224.1"/>
    <property type="molecule type" value="Genomic_DNA"/>
</dbReference>
<evidence type="ECO:0000256" key="3">
    <source>
        <dbReference type="ARBA" id="ARBA00022475"/>
    </source>
</evidence>
<evidence type="ECO:0000256" key="7">
    <source>
        <dbReference type="SAM" id="Phobius"/>
    </source>
</evidence>
<dbReference type="PANTHER" id="PTHR23513:SF6">
    <property type="entry name" value="MAJOR FACILITATOR SUPERFAMILY ASSOCIATED DOMAIN-CONTAINING PROTEIN"/>
    <property type="match status" value="1"/>
</dbReference>
<sequence>MTAEPGRTTVRALLARPTYRRWWAASVISRAGDLLSGVALLLLVLDRTGSGLGVAGVVVADALPLLFAPLAGVVVDRLPRRQVMITADLVRAALAAALPLVDAHVSAIYTIAFALSTATVFFSPAANSLLPAMVGERELVAANSGVWTTAVVAQIALAPLAGVLVAAAGFAAAFWINAASFAISAALLTGLAVPGGRVVASSRGWLRDALDGARLLVTDRLLRALAAAHLLAALASGATGALLVVLARQRLGLGPKGFGWLLAATAVGALAGPALLNRLVRDAARPGVVFGSFGLRGLVDLLLALTTRAPVAAGALVLHGAGASTGTITFTSLVQVRTEEAVRGRVFAGFDALFQTGRLVGLLLGGLLADGLGIATVYLFGAALLLAAALGGSALARTPDGRCP</sequence>
<dbReference type="Gene3D" id="1.20.1250.20">
    <property type="entry name" value="MFS general substrate transporter like domains"/>
    <property type="match status" value="1"/>
</dbReference>
<feature type="transmembrane region" description="Helical" evidence="7">
    <location>
        <begin position="375"/>
        <end position="396"/>
    </location>
</feature>
<evidence type="ECO:0000313" key="10">
    <source>
        <dbReference type="Proteomes" id="UP001500220"/>
    </source>
</evidence>
<dbReference type="Pfam" id="PF05977">
    <property type="entry name" value="MFS_3"/>
    <property type="match status" value="1"/>
</dbReference>
<feature type="transmembrane region" description="Helical" evidence="7">
    <location>
        <begin position="51"/>
        <end position="71"/>
    </location>
</feature>
<feature type="transmembrane region" description="Helical" evidence="7">
    <location>
        <begin position="258"/>
        <end position="276"/>
    </location>
</feature>
<feature type="transmembrane region" description="Helical" evidence="7">
    <location>
        <begin position="221"/>
        <end position="246"/>
    </location>
</feature>
<feature type="transmembrane region" description="Helical" evidence="7">
    <location>
        <begin position="21"/>
        <end position="45"/>
    </location>
</feature>
<dbReference type="PANTHER" id="PTHR23513">
    <property type="entry name" value="INTEGRAL MEMBRANE EFFLUX PROTEIN-RELATED"/>
    <property type="match status" value="1"/>
</dbReference>
<accession>A0ABN1CWA4</accession>
<comment type="caution">
    <text evidence="9">The sequence shown here is derived from an EMBL/GenBank/DDBJ whole genome shotgun (WGS) entry which is preliminary data.</text>
</comment>
<feature type="transmembrane region" description="Helical" evidence="7">
    <location>
        <begin position="151"/>
        <end position="175"/>
    </location>
</feature>
<dbReference type="RefSeq" id="WP_346073414.1">
    <property type="nucleotide sequence ID" value="NZ_BAAAHC010000012.1"/>
</dbReference>
<feature type="transmembrane region" description="Helical" evidence="7">
    <location>
        <begin position="311"/>
        <end position="334"/>
    </location>
</feature>
<evidence type="ECO:0000256" key="4">
    <source>
        <dbReference type="ARBA" id="ARBA00022692"/>
    </source>
</evidence>
<dbReference type="InterPro" id="IPR010290">
    <property type="entry name" value="TM_effector"/>
</dbReference>
<dbReference type="InterPro" id="IPR036259">
    <property type="entry name" value="MFS_trans_sf"/>
</dbReference>
<keyword evidence="5 7" id="KW-1133">Transmembrane helix</keyword>
<dbReference type="SUPFAM" id="SSF103473">
    <property type="entry name" value="MFS general substrate transporter"/>
    <property type="match status" value="1"/>
</dbReference>
<keyword evidence="3" id="KW-1003">Cell membrane</keyword>
<keyword evidence="2" id="KW-0813">Transport</keyword>
<reference evidence="9 10" key="1">
    <citation type="journal article" date="2019" name="Int. J. Syst. Evol. Microbiol.">
        <title>The Global Catalogue of Microorganisms (GCM) 10K type strain sequencing project: providing services to taxonomists for standard genome sequencing and annotation.</title>
        <authorList>
            <consortium name="The Broad Institute Genomics Platform"/>
            <consortium name="The Broad Institute Genome Sequencing Center for Infectious Disease"/>
            <person name="Wu L."/>
            <person name="Ma J."/>
        </authorList>
    </citation>
    <scope>NUCLEOTIDE SEQUENCE [LARGE SCALE GENOMIC DNA]</scope>
    <source>
        <strain evidence="9 10">JCM 10664</strain>
    </source>
</reference>
<feature type="domain" description="Major facilitator superfamily (MFS) profile" evidence="8">
    <location>
        <begin position="221"/>
        <end position="404"/>
    </location>
</feature>
<evidence type="ECO:0000256" key="2">
    <source>
        <dbReference type="ARBA" id="ARBA00022448"/>
    </source>
</evidence>
<dbReference type="Proteomes" id="UP001500220">
    <property type="component" value="Unassembled WGS sequence"/>
</dbReference>
<gene>
    <name evidence="9" type="ORF">GCM10009545_31960</name>
</gene>
<keyword evidence="6 7" id="KW-0472">Membrane</keyword>
<evidence type="ECO:0000313" key="9">
    <source>
        <dbReference type="EMBL" id="GAA0527224.1"/>
    </source>
</evidence>
<keyword evidence="4 7" id="KW-0812">Transmembrane</keyword>
<protein>
    <recommendedName>
        <fullName evidence="8">Major facilitator superfamily (MFS) profile domain-containing protein</fullName>
    </recommendedName>
</protein>
<comment type="subcellular location">
    <subcellularLocation>
        <location evidence="1">Cell membrane</location>
        <topology evidence="1">Multi-pass membrane protein</topology>
    </subcellularLocation>
</comment>
<evidence type="ECO:0000256" key="5">
    <source>
        <dbReference type="ARBA" id="ARBA00022989"/>
    </source>
</evidence>
<dbReference type="InterPro" id="IPR020846">
    <property type="entry name" value="MFS_dom"/>
</dbReference>
<name>A0ABN1CWA4_9PSEU</name>
<feature type="transmembrane region" description="Helical" evidence="7">
    <location>
        <begin position="346"/>
        <end position="369"/>
    </location>
</feature>